<evidence type="ECO:0000256" key="4">
    <source>
        <dbReference type="ARBA" id="ARBA00023274"/>
    </source>
</evidence>
<keyword evidence="10" id="KW-1185">Reference proteome</keyword>
<evidence type="ECO:0000313" key="9">
    <source>
        <dbReference type="EMBL" id="WNM59452.1"/>
    </source>
</evidence>
<comment type="similarity">
    <text evidence="5">Belongs to the bacterial ribosomal protein bL25 family. CTC subfamily.</text>
</comment>
<keyword evidence="3 5" id="KW-0689">Ribosomal protein</keyword>
<dbReference type="InterPro" id="IPR037121">
    <property type="entry name" value="Ribosomal_bL25_C"/>
</dbReference>
<dbReference type="NCBIfam" id="TIGR00731">
    <property type="entry name" value="bL25_bact_ctc"/>
    <property type="match status" value="1"/>
</dbReference>
<dbReference type="GO" id="GO:0006412">
    <property type="term" value="P:translation"/>
    <property type="evidence" value="ECO:0007669"/>
    <property type="project" value="UniProtKB-UniRule"/>
</dbReference>
<name>A0AA96GE49_9BACT</name>
<gene>
    <name evidence="5" type="primary">rplY</name>
    <name evidence="5" type="synonym">ctc</name>
    <name evidence="9" type="ORF">PP769_06720</name>
</gene>
<dbReference type="EMBL" id="CP116967">
    <property type="protein sequence ID" value="WNM59452.1"/>
    <property type="molecule type" value="Genomic_DNA"/>
</dbReference>
<evidence type="ECO:0000256" key="6">
    <source>
        <dbReference type="SAM" id="MobiDB-lite"/>
    </source>
</evidence>
<keyword evidence="4 5" id="KW-0687">Ribonucleoprotein</keyword>
<dbReference type="InterPro" id="IPR020930">
    <property type="entry name" value="Ribosomal_uL5_bac-type"/>
</dbReference>
<dbReference type="GO" id="GO:0008097">
    <property type="term" value="F:5S rRNA binding"/>
    <property type="evidence" value="ECO:0007669"/>
    <property type="project" value="InterPro"/>
</dbReference>
<dbReference type="Proteomes" id="UP001302719">
    <property type="component" value="Chromosome"/>
</dbReference>
<comment type="function">
    <text evidence="5">This is one of the proteins that binds to the 5S RNA in the ribosome where it forms part of the central protuberance.</text>
</comment>
<dbReference type="Gene3D" id="2.170.120.20">
    <property type="entry name" value="Ribosomal protein L25, beta domain"/>
    <property type="match status" value="1"/>
</dbReference>
<evidence type="ECO:0000259" key="8">
    <source>
        <dbReference type="Pfam" id="PF14693"/>
    </source>
</evidence>
<evidence type="ECO:0000256" key="3">
    <source>
        <dbReference type="ARBA" id="ARBA00022980"/>
    </source>
</evidence>
<feature type="compositionally biased region" description="Low complexity" evidence="6">
    <location>
        <begin position="207"/>
        <end position="223"/>
    </location>
</feature>
<feature type="compositionally biased region" description="Basic and acidic residues" evidence="6">
    <location>
        <begin position="224"/>
        <end position="239"/>
    </location>
</feature>
<comment type="subunit">
    <text evidence="5">Part of the 50S ribosomal subunit; part of the 5S rRNA/L5/L18/L25 subcomplex. Contacts the 5S rRNA. Binds to the 5S rRNA independently of L5 and L18.</text>
</comment>
<keyword evidence="1 5" id="KW-0699">rRNA-binding</keyword>
<dbReference type="InterPro" id="IPR011035">
    <property type="entry name" value="Ribosomal_bL25/Gln-tRNA_synth"/>
</dbReference>
<dbReference type="Pfam" id="PF14693">
    <property type="entry name" value="Ribosomal_TL5_C"/>
    <property type="match status" value="1"/>
</dbReference>
<accession>A0AA96GE49</accession>
<dbReference type="GO" id="GO:0022625">
    <property type="term" value="C:cytosolic large ribosomal subunit"/>
    <property type="evidence" value="ECO:0007669"/>
    <property type="project" value="TreeGrafter"/>
</dbReference>
<dbReference type="KEGG" id="nall:PP769_06720"/>
<evidence type="ECO:0000259" key="7">
    <source>
        <dbReference type="Pfam" id="PF01386"/>
    </source>
</evidence>
<evidence type="ECO:0000313" key="10">
    <source>
        <dbReference type="Proteomes" id="UP001302719"/>
    </source>
</evidence>
<dbReference type="InterPro" id="IPR020057">
    <property type="entry name" value="Ribosomal_bL25_b-dom"/>
</dbReference>
<dbReference type="RefSeq" id="WP_312646203.1">
    <property type="nucleotide sequence ID" value="NZ_CP116967.1"/>
</dbReference>
<dbReference type="PANTHER" id="PTHR33284:SF1">
    <property type="entry name" value="RIBOSOMAL PROTEIN L25_GLN-TRNA SYNTHETASE, ANTI-CODON-BINDING DOMAIN-CONTAINING PROTEIN"/>
    <property type="match status" value="1"/>
</dbReference>
<dbReference type="Pfam" id="PF01386">
    <property type="entry name" value="Ribosomal_L25p"/>
    <property type="match status" value="1"/>
</dbReference>
<dbReference type="InterPro" id="IPR020056">
    <property type="entry name" value="Rbsml_bL25/Gln-tRNA_synth_N"/>
</dbReference>
<organism evidence="9 10">
    <name type="scientific">Candidatus Nitrospira allomarina</name>
    <dbReference type="NCBI Taxonomy" id="3020900"/>
    <lineage>
        <taxon>Bacteria</taxon>
        <taxon>Pseudomonadati</taxon>
        <taxon>Nitrospirota</taxon>
        <taxon>Nitrospiria</taxon>
        <taxon>Nitrospirales</taxon>
        <taxon>Nitrospiraceae</taxon>
        <taxon>Nitrospira</taxon>
    </lineage>
</organism>
<dbReference type="InterPro" id="IPR001021">
    <property type="entry name" value="Ribosomal_bL25_long"/>
</dbReference>
<dbReference type="GO" id="GO:0003735">
    <property type="term" value="F:structural constituent of ribosome"/>
    <property type="evidence" value="ECO:0007669"/>
    <property type="project" value="InterPro"/>
</dbReference>
<dbReference type="CDD" id="cd00495">
    <property type="entry name" value="Ribosomal_L25_TL5_CTC"/>
    <property type="match status" value="1"/>
</dbReference>
<evidence type="ECO:0000256" key="1">
    <source>
        <dbReference type="ARBA" id="ARBA00022730"/>
    </source>
</evidence>
<dbReference type="SUPFAM" id="SSF50715">
    <property type="entry name" value="Ribosomal protein L25-like"/>
    <property type="match status" value="1"/>
</dbReference>
<dbReference type="HAMAP" id="MF_01334">
    <property type="entry name" value="Ribosomal_bL25_CTC"/>
    <property type="match status" value="1"/>
</dbReference>
<feature type="domain" description="Large ribosomal subunit protein bL25 beta" evidence="8">
    <location>
        <begin position="101"/>
        <end position="182"/>
    </location>
</feature>
<evidence type="ECO:0000256" key="5">
    <source>
        <dbReference type="HAMAP-Rule" id="MF_01334"/>
    </source>
</evidence>
<dbReference type="InterPro" id="IPR029751">
    <property type="entry name" value="Ribosomal_L25_dom"/>
</dbReference>
<dbReference type="AlphaFoldDB" id="A0AA96GE49"/>
<proteinExistence type="inferred from homology"/>
<protein>
    <recommendedName>
        <fullName evidence="5">Large ribosomal subunit protein bL25</fullName>
    </recommendedName>
    <alternativeName>
        <fullName evidence="5">General stress protein CTC</fullName>
    </alternativeName>
</protein>
<feature type="region of interest" description="Disordered" evidence="6">
    <location>
        <begin position="207"/>
        <end position="239"/>
    </location>
</feature>
<feature type="domain" description="Large ribosomal subunit protein bL25 L25" evidence="7">
    <location>
        <begin position="5"/>
        <end position="92"/>
    </location>
</feature>
<reference evidence="9 10" key="1">
    <citation type="submission" date="2023-01" db="EMBL/GenBank/DDBJ databases">
        <title>Cultivation and genomic characterization of new, ubiquitous marine nitrite-oxidizing bacteria from the Nitrospirales.</title>
        <authorList>
            <person name="Mueller A.J."/>
            <person name="Daebeler A."/>
            <person name="Herbold C.W."/>
            <person name="Kirkegaard R.H."/>
            <person name="Daims H."/>
        </authorList>
    </citation>
    <scope>NUCLEOTIDE SEQUENCE [LARGE SCALE GENOMIC DNA]</scope>
    <source>
        <strain evidence="9 10">VA</strain>
    </source>
</reference>
<sequence>MKYELEVEKRDQAGKGVARQLRRQGKIPGVLYGGGKSEFVAMDHKTARNLVISQVGHTGLLTVRISGGQERIAVLQDHQIDPITGAILHVDLFEVSMKKAIRVKVPVTIIGEVPVGVKEGGILHQVMRELHIECLPAQIPDHIEIDASGFGIGDGMHVKEVTVPTGLKILDDEDLMVAHVATKMSEAKLESLLAREVTEGVAPVATAEKAAEGAPTGAAVAAADKTKAASDSKAKEGKK</sequence>
<evidence type="ECO:0000256" key="2">
    <source>
        <dbReference type="ARBA" id="ARBA00022884"/>
    </source>
</evidence>
<keyword evidence="2 5" id="KW-0694">RNA-binding</keyword>
<dbReference type="Gene3D" id="2.40.240.10">
    <property type="entry name" value="Ribosomal Protein L25, Chain P"/>
    <property type="match status" value="1"/>
</dbReference>
<dbReference type="PANTHER" id="PTHR33284">
    <property type="entry name" value="RIBOSOMAL PROTEIN L25/GLN-TRNA SYNTHETASE, ANTI-CODON-BINDING DOMAIN-CONTAINING PROTEIN"/>
    <property type="match status" value="1"/>
</dbReference>